<sequence length="47" mass="5499">MQLVTIAFITRGMDQIGMKKHRRCQNRRSPLRSSNPNFNPWLNTIGN</sequence>
<dbReference type="EMBL" id="PDCK01000039">
    <property type="protein sequence ID" value="PRQ58989.1"/>
    <property type="molecule type" value="Genomic_DNA"/>
</dbReference>
<evidence type="ECO:0000313" key="3">
    <source>
        <dbReference type="Proteomes" id="UP000238479"/>
    </source>
</evidence>
<accession>A0A2P6SJY6</accession>
<organism evidence="2 3">
    <name type="scientific">Rosa chinensis</name>
    <name type="common">China rose</name>
    <dbReference type="NCBI Taxonomy" id="74649"/>
    <lineage>
        <taxon>Eukaryota</taxon>
        <taxon>Viridiplantae</taxon>
        <taxon>Streptophyta</taxon>
        <taxon>Embryophyta</taxon>
        <taxon>Tracheophyta</taxon>
        <taxon>Spermatophyta</taxon>
        <taxon>Magnoliopsida</taxon>
        <taxon>eudicotyledons</taxon>
        <taxon>Gunneridae</taxon>
        <taxon>Pentapetalae</taxon>
        <taxon>rosids</taxon>
        <taxon>fabids</taxon>
        <taxon>Rosales</taxon>
        <taxon>Rosaceae</taxon>
        <taxon>Rosoideae</taxon>
        <taxon>Rosoideae incertae sedis</taxon>
        <taxon>Rosa</taxon>
    </lineage>
</organism>
<feature type="compositionally biased region" description="Basic residues" evidence="1">
    <location>
        <begin position="19"/>
        <end position="30"/>
    </location>
</feature>
<name>A0A2P6SJY6_ROSCH</name>
<gene>
    <name evidence="2" type="ORF">RchiOBHm_Chr1g0365231</name>
</gene>
<proteinExistence type="predicted"/>
<protein>
    <submittedName>
        <fullName evidence="2">Uncharacterized protein</fullName>
    </submittedName>
</protein>
<evidence type="ECO:0000313" key="2">
    <source>
        <dbReference type="EMBL" id="PRQ58989.1"/>
    </source>
</evidence>
<evidence type="ECO:0000256" key="1">
    <source>
        <dbReference type="SAM" id="MobiDB-lite"/>
    </source>
</evidence>
<dbReference type="Proteomes" id="UP000238479">
    <property type="component" value="Chromosome 1"/>
</dbReference>
<feature type="region of interest" description="Disordered" evidence="1">
    <location>
        <begin position="19"/>
        <end position="47"/>
    </location>
</feature>
<reference evidence="2 3" key="1">
    <citation type="journal article" date="2018" name="Nat. Genet.">
        <title>The Rosa genome provides new insights in the design of modern roses.</title>
        <authorList>
            <person name="Bendahmane M."/>
        </authorList>
    </citation>
    <scope>NUCLEOTIDE SEQUENCE [LARGE SCALE GENOMIC DNA]</scope>
    <source>
        <strain evidence="3">cv. Old Blush</strain>
    </source>
</reference>
<feature type="compositionally biased region" description="Polar residues" evidence="1">
    <location>
        <begin position="31"/>
        <end position="47"/>
    </location>
</feature>
<keyword evidence="3" id="KW-1185">Reference proteome</keyword>
<comment type="caution">
    <text evidence="2">The sequence shown here is derived from an EMBL/GenBank/DDBJ whole genome shotgun (WGS) entry which is preliminary data.</text>
</comment>
<dbReference type="AlphaFoldDB" id="A0A2P6SJY6"/>
<dbReference type="Gramene" id="PRQ58989">
    <property type="protein sequence ID" value="PRQ58989"/>
    <property type="gene ID" value="RchiOBHm_Chr1g0365231"/>
</dbReference>